<dbReference type="RefSeq" id="WP_109274546.1">
    <property type="nucleotide sequence ID" value="NZ_QFKX01000001.1"/>
</dbReference>
<evidence type="ECO:0000313" key="3">
    <source>
        <dbReference type="Proteomes" id="UP000245590"/>
    </source>
</evidence>
<reference evidence="2 3" key="1">
    <citation type="submission" date="2018-05" db="EMBL/GenBank/DDBJ databases">
        <title>Brachybacterium sp. M1HQ-2T, whole genome shotgun sequence.</title>
        <authorList>
            <person name="Tuo L."/>
        </authorList>
    </citation>
    <scope>NUCLEOTIDE SEQUENCE [LARGE SCALE GENOMIC DNA]</scope>
    <source>
        <strain evidence="2 3">M1HQ-2</strain>
    </source>
</reference>
<sequence>MADSLRSLADSLRRFDDTRLAELLGAREDLLRPLPHGIGALAARAAGALSARRALGSLTAAELAVVDALAVLPEDTSPTAVAELLALGAADLAPHLERLRTLALLWGEKELHLVHAVREGLRSPAGLAPPHPEDPSADEARDLVAHAPTALQGPLDSLRWAPGRLARGSGTLASQLEEAGIARADGPDALRIPRSIHLELRGGHLHESFPAAPPDPGGTEIRERIPGTRTAGAVERALDAVRVLDTVLTWDDENAPGVLRRGGLPQRDLRRLAVEAGAEVTTTATVLQTGWLAGLIGHDGETWAPTADWVDLWRRGPESRWAELVLTWAHSDHLATIVGDADATTTPRAALSEATRVEQAATRRHRLLHLLAEHPDRDVPSAGLLAALSWWYPLVPARTLRQDVDALLAEGNALGLLDGGALTVLGHALVGVLDADLPTADAALTDALTSHAPAPVDEVLLDADLTIVIPGRPSARLEALESWTEVVSRGGALTLRATAESIGGALREGRDPEAFLELLREASSSPLPQALEYLVHDEQRRLGQVRVGSALAYVTGEEDALALLLAHPGAAEAGLRRLAPTVAVATCEPRTLLRLATAAGLSPLIEGQGVRLDSRGPGVGRTDHLVRAPAQVPASATPDLATAITRLRRAEAGDGSPSVMDRLLEAAGSALELDLGIVDGRGGVETRRAVPLAVEDGRLRARSSEDGSEFTVLVHRVTLD</sequence>
<dbReference type="OrthoDB" id="3415124at2"/>
<dbReference type="InterPro" id="IPR032830">
    <property type="entry name" value="XPB/Ssl2_N"/>
</dbReference>
<protein>
    <recommendedName>
        <fullName evidence="1">Helicase XPB/Ssl2 N-terminal domain-containing protein</fullName>
    </recommendedName>
</protein>
<name>A0A2U2RP70_9MICO</name>
<dbReference type="EMBL" id="QFKX01000001">
    <property type="protein sequence ID" value="PWH07659.1"/>
    <property type="molecule type" value="Genomic_DNA"/>
</dbReference>
<organism evidence="2 3">
    <name type="scientific">Brachybacterium endophyticum</name>
    <dbReference type="NCBI Taxonomy" id="2182385"/>
    <lineage>
        <taxon>Bacteria</taxon>
        <taxon>Bacillati</taxon>
        <taxon>Actinomycetota</taxon>
        <taxon>Actinomycetes</taxon>
        <taxon>Micrococcales</taxon>
        <taxon>Dermabacteraceae</taxon>
        <taxon>Brachybacterium</taxon>
    </lineage>
</organism>
<evidence type="ECO:0000259" key="1">
    <source>
        <dbReference type="Pfam" id="PF13625"/>
    </source>
</evidence>
<dbReference type="AlphaFoldDB" id="A0A2U2RP70"/>
<accession>A0A2U2RP70</accession>
<dbReference type="Proteomes" id="UP000245590">
    <property type="component" value="Unassembled WGS sequence"/>
</dbReference>
<keyword evidence="3" id="KW-1185">Reference proteome</keyword>
<comment type="caution">
    <text evidence="2">The sequence shown here is derived from an EMBL/GenBank/DDBJ whole genome shotgun (WGS) entry which is preliminary data.</text>
</comment>
<gene>
    <name evidence="2" type="ORF">DEO23_03275</name>
</gene>
<feature type="domain" description="Helicase XPB/Ssl2 N-terminal" evidence="1">
    <location>
        <begin position="459"/>
        <end position="579"/>
    </location>
</feature>
<proteinExistence type="predicted"/>
<evidence type="ECO:0000313" key="2">
    <source>
        <dbReference type="EMBL" id="PWH07659.1"/>
    </source>
</evidence>
<dbReference type="Pfam" id="PF13625">
    <property type="entry name" value="Helicase_C_3"/>
    <property type="match status" value="1"/>
</dbReference>